<dbReference type="GO" id="GO:0003677">
    <property type="term" value="F:DNA binding"/>
    <property type="evidence" value="ECO:0007669"/>
    <property type="project" value="UniProtKB-KW"/>
</dbReference>
<dbReference type="InterPro" id="IPR013173">
    <property type="entry name" value="DNA_primase_DnaG_DnaB-bd_dom"/>
</dbReference>
<dbReference type="InterPro" id="IPR034151">
    <property type="entry name" value="TOPRIM_DnaG_bac"/>
</dbReference>
<dbReference type="Gene3D" id="3.40.1360.10">
    <property type="match status" value="1"/>
</dbReference>
<evidence type="ECO:0000256" key="10">
    <source>
        <dbReference type="ARBA" id="ARBA00023125"/>
    </source>
</evidence>
<dbReference type="AlphaFoldDB" id="A0A5J6ZEJ4"/>
<dbReference type="SMART" id="SM00400">
    <property type="entry name" value="ZnF_CHCC"/>
    <property type="match status" value="1"/>
</dbReference>
<evidence type="ECO:0000256" key="1">
    <source>
        <dbReference type="ARBA" id="ARBA00022478"/>
    </source>
</evidence>
<dbReference type="SUPFAM" id="SSF56731">
    <property type="entry name" value="DNA primase core"/>
    <property type="match status" value="1"/>
</dbReference>
<comment type="domain">
    <text evidence="12">Contains an N-terminal zinc-binding domain, a central core domain that contains the primase activity, and a C-terminal DnaB-binding domain.</text>
</comment>
<reference evidence="16 17" key="1">
    <citation type="submission" date="2019-07" db="EMBL/GenBank/DDBJ databases">
        <title>Buchnera limit thermal tolerance of host aphids.</title>
        <authorList>
            <person name="Zhang B."/>
            <person name="Moran N."/>
        </authorList>
    </citation>
    <scope>NUCLEOTIDE SEQUENCE [LARGE SCALE GENOMIC DNA]</scope>
    <source>
        <strain evidence="16 17">Afa-UT1</strain>
    </source>
</reference>
<gene>
    <name evidence="12" type="primary">dnaG</name>
    <name evidence="16" type="ORF">FQV33_02320</name>
</gene>
<evidence type="ECO:0000256" key="5">
    <source>
        <dbReference type="ARBA" id="ARBA00022705"/>
    </source>
</evidence>
<dbReference type="Gene3D" id="1.20.50.20">
    <property type="entry name" value="DnaG, RNA polymerase domain, helical bundle"/>
    <property type="match status" value="1"/>
</dbReference>
<evidence type="ECO:0000256" key="13">
    <source>
        <dbReference type="PIRNR" id="PIRNR002811"/>
    </source>
</evidence>
<dbReference type="Pfam" id="PF01807">
    <property type="entry name" value="Zn_ribbon_DnaG"/>
    <property type="match status" value="1"/>
</dbReference>
<dbReference type="SUPFAM" id="SSF57783">
    <property type="entry name" value="Zinc beta-ribbon"/>
    <property type="match status" value="1"/>
</dbReference>
<dbReference type="SMART" id="SM00766">
    <property type="entry name" value="DnaG_DnaB_bind"/>
    <property type="match status" value="1"/>
</dbReference>
<keyword evidence="2 12" id="KW-0639">Primosome</keyword>
<dbReference type="Pfam" id="PF13155">
    <property type="entry name" value="Toprim_2"/>
    <property type="match status" value="1"/>
</dbReference>
<comment type="similarity">
    <text evidence="12 13">Belongs to the DnaG primase family.</text>
</comment>
<dbReference type="PANTHER" id="PTHR30313:SF2">
    <property type="entry name" value="DNA PRIMASE"/>
    <property type="match status" value="1"/>
</dbReference>
<evidence type="ECO:0000256" key="11">
    <source>
        <dbReference type="ARBA" id="ARBA00023163"/>
    </source>
</evidence>
<dbReference type="InterPro" id="IPR013264">
    <property type="entry name" value="DNAG_N"/>
</dbReference>
<dbReference type="PANTHER" id="PTHR30313">
    <property type="entry name" value="DNA PRIMASE"/>
    <property type="match status" value="1"/>
</dbReference>
<keyword evidence="11 12" id="KW-0804">Transcription</keyword>
<keyword evidence="4 12" id="KW-0548">Nucleotidyltransferase</keyword>
<keyword evidence="1 12" id="KW-0240">DNA-directed RNA polymerase</keyword>
<dbReference type="EC" id="2.7.7.101" evidence="12"/>
<dbReference type="Gene3D" id="3.90.980.10">
    <property type="entry name" value="DNA primase, catalytic core, N-terminal domain"/>
    <property type="match status" value="1"/>
</dbReference>
<dbReference type="InterPro" id="IPR019475">
    <property type="entry name" value="DNA_primase_DnaB-bd"/>
</dbReference>
<keyword evidence="6 12" id="KW-0479">Metal-binding</keyword>
<dbReference type="RefSeq" id="WP_158348242.1">
    <property type="nucleotide sequence ID" value="NZ_CP042427.1"/>
</dbReference>
<dbReference type="InterPro" id="IPR050219">
    <property type="entry name" value="DnaG_primase"/>
</dbReference>
<dbReference type="PIRSF" id="PIRSF002811">
    <property type="entry name" value="DnaG"/>
    <property type="match status" value="1"/>
</dbReference>
<evidence type="ECO:0000259" key="15">
    <source>
        <dbReference type="PROSITE" id="PS50880"/>
    </source>
</evidence>
<accession>A0A5J6ZEJ4</accession>
<dbReference type="GO" id="GO:0003899">
    <property type="term" value="F:DNA-directed RNA polymerase activity"/>
    <property type="evidence" value="ECO:0007669"/>
    <property type="project" value="UniProtKB-UniRule"/>
</dbReference>
<organism evidence="16 17">
    <name type="scientific">Buchnera aphidicola</name>
    <name type="common">Aphis fabae</name>
    <dbReference type="NCBI Taxonomy" id="571430"/>
    <lineage>
        <taxon>Bacteria</taxon>
        <taxon>Pseudomonadati</taxon>
        <taxon>Pseudomonadota</taxon>
        <taxon>Gammaproteobacteria</taxon>
        <taxon>Enterobacterales</taxon>
        <taxon>Erwiniaceae</taxon>
        <taxon>Buchnera</taxon>
    </lineage>
</organism>
<dbReference type="InterPro" id="IPR016136">
    <property type="entry name" value="DNA_helicase_N/primase_C"/>
</dbReference>
<evidence type="ECO:0000313" key="16">
    <source>
        <dbReference type="EMBL" id="QFQ32801.1"/>
    </source>
</evidence>
<evidence type="ECO:0000256" key="2">
    <source>
        <dbReference type="ARBA" id="ARBA00022515"/>
    </source>
</evidence>
<dbReference type="GO" id="GO:1990077">
    <property type="term" value="C:primosome complex"/>
    <property type="evidence" value="ECO:0007669"/>
    <property type="project" value="UniProtKB-KW"/>
</dbReference>
<dbReference type="InterPro" id="IPR030846">
    <property type="entry name" value="DnaG_bac"/>
</dbReference>
<evidence type="ECO:0000256" key="7">
    <source>
        <dbReference type="ARBA" id="ARBA00022771"/>
    </source>
</evidence>
<dbReference type="GO" id="GO:0005737">
    <property type="term" value="C:cytoplasm"/>
    <property type="evidence" value="ECO:0007669"/>
    <property type="project" value="TreeGrafter"/>
</dbReference>
<dbReference type="InterPro" id="IPR002694">
    <property type="entry name" value="Znf_CHC2"/>
</dbReference>
<keyword evidence="3 12" id="KW-0808">Transferase</keyword>
<comment type="function">
    <text evidence="12 13">RNA polymerase that catalyzes the synthesis of short RNA molecules used as primers for DNA polymerase during DNA replication.</text>
</comment>
<evidence type="ECO:0000256" key="6">
    <source>
        <dbReference type="ARBA" id="ARBA00022723"/>
    </source>
</evidence>
<dbReference type="EMBL" id="CP042427">
    <property type="protein sequence ID" value="QFQ32801.1"/>
    <property type="molecule type" value="Genomic_DNA"/>
</dbReference>
<dbReference type="HAMAP" id="MF_00974">
    <property type="entry name" value="DNA_primase_DnaG"/>
    <property type="match status" value="1"/>
</dbReference>
<dbReference type="SUPFAM" id="SSF117023">
    <property type="entry name" value="DNA primase DnaG, C-terminal domain"/>
    <property type="match status" value="1"/>
</dbReference>
<proteinExistence type="inferred from homology"/>
<dbReference type="Pfam" id="PF08278">
    <property type="entry name" value="DnaG_DnaB_bind"/>
    <property type="match status" value="1"/>
</dbReference>
<dbReference type="OrthoDB" id="9803773at2"/>
<dbReference type="FunFam" id="3.90.580.10:FF:000001">
    <property type="entry name" value="DNA primase"/>
    <property type="match status" value="1"/>
</dbReference>
<keyword evidence="9" id="KW-0460">Magnesium</keyword>
<dbReference type="PROSITE" id="PS50880">
    <property type="entry name" value="TOPRIM"/>
    <property type="match status" value="1"/>
</dbReference>
<feature type="domain" description="Toprim" evidence="15">
    <location>
        <begin position="257"/>
        <end position="339"/>
    </location>
</feature>
<dbReference type="FunFam" id="3.40.1360.10:FF:000002">
    <property type="entry name" value="DNA primase"/>
    <property type="match status" value="1"/>
</dbReference>
<dbReference type="NCBIfam" id="TIGR01391">
    <property type="entry name" value="dnaG"/>
    <property type="match status" value="1"/>
</dbReference>
<dbReference type="GO" id="GO:0006269">
    <property type="term" value="P:DNA replication, synthesis of primer"/>
    <property type="evidence" value="ECO:0007669"/>
    <property type="project" value="UniProtKB-UniRule"/>
</dbReference>
<comment type="subunit">
    <text evidence="12">Monomer. Interacts with DnaB.</text>
</comment>
<dbReference type="Gene3D" id="1.10.860.10">
    <property type="entry name" value="DNAb Helicase, Chain A"/>
    <property type="match status" value="1"/>
</dbReference>
<keyword evidence="7 12" id="KW-0863">Zinc-finger</keyword>
<evidence type="ECO:0000313" key="17">
    <source>
        <dbReference type="Proteomes" id="UP000325981"/>
    </source>
</evidence>
<sequence>MSGKIPKYFINDLLFRTNIVDLINTRIKLKKNGKNYQTNCPFHNDKTPSFTVSYEKQFYYCFGCNKHGNAIDFLINYENLNFVESIEELSLIHGLSIPFEKNIISEKNNYFKKQKLYLLTKKMSELYQKNIMFTSSAYDYLTHRGISRNMMQFFCIGFASFTWDLFYQKLNIKKEFETELLNYQLISINQSNKIYDPFQGRIIFPIHDKYGRTIGFGGRTIQNIFPKYINSTETNIFYKGKQIYGLYQVKKKNSKPKYLLVVEGYIDVIMLTQNKINYVVSSLGTSITKEHVKILFRNTDTVIYCYDGDDAGRNAAWRALKITLPYISDKKTIKFIILPENEDPDSIIKKEGAKNFQLRIQNALTMSKFFFKNILKGINLSSNDDKFYLSVRALPLINCISSDTIRIYLRQILARIIGILDDYQFEKFLYQQKQKNKILQYKIKQTPMRTLIGLLVQNPNLAYLVTSTKQLKNSKIKGIPIFLEILKTCSENISFNTGQLLEFYRNSKIINILKTLSIFDHMIVEDKIQNVFLDLLKSIYKKDLEQRQEHLIAKERTNGLTIHEKKEIWSINKKLKNS</sequence>
<dbReference type="Pfam" id="PF08275">
    <property type="entry name" value="DNAG_N"/>
    <property type="match status" value="1"/>
</dbReference>
<dbReference type="InterPro" id="IPR006171">
    <property type="entry name" value="TOPRIM_dom"/>
</dbReference>
<keyword evidence="10 12" id="KW-0238">DNA-binding</keyword>
<dbReference type="SMART" id="SM00493">
    <property type="entry name" value="TOPRIM"/>
    <property type="match status" value="1"/>
</dbReference>
<dbReference type="Proteomes" id="UP000325981">
    <property type="component" value="Chromosome"/>
</dbReference>
<evidence type="ECO:0000256" key="12">
    <source>
        <dbReference type="HAMAP-Rule" id="MF_00974"/>
    </source>
</evidence>
<dbReference type="InterPro" id="IPR037068">
    <property type="entry name" value="DNA_primase_core_N_sf"/>
</dbReference>
<comment type="catalytic activity">
    <reaction evidence="12">
        <text>ssDNA + n NTP = ssDNA/pppN(pN)n-1 hybrid + (n-1) diphosphate.</text>
        <dbReference type="EC" id="2.7.7.101"/>
    </reaction>
</comment>
<feature type="zinc finger region" description="CHC2-type" evidence="12 14">
    <location>
        <begin position="40"/>
        <end position="64"/>
    </location>
</feature>
<dbReference type="InterPro" id="IPR006295">
    <property type="entry name" value="DNA_primase_DnaG"/>
</dbReference>
<evidence type="ECO:0000256" key="9">
    <source>
        <dbReference type="ARBA" id="ARBA00022842"/>
    </source>
</evidence>
<dbReference type="GO" id="GO:0000428">
    <property type="term" value="C:DNA-directed RNA polymerase complex"/>
    <property type="evidence" value="ECO:0007669"/>
    <property type="project" value="UniProtKB-KW"/>
</dbReference>
<dbReference type="CDD" id="cd03364">
    <property type="entry name" value="TOPRIM_DnaG_primases"/>
    <property type="match status" value="1"/>
</dbReference>
<evidence type="ECO:0000256" key="8">
    <source>
        <dbReference type="ARBA" id="ARBA00022833"/>
    </source>
</evidence>
<evidence type="ECO:0000256" key="4">
    <source>
        <dbReference type="ARBA" id="ARBA00022695"/>
    </source>
</evidence>
<comment type="cofactor">
    <cofactor evidence="12 13 14">
        <name>Zn(2+)</name>
        <dbReference type="ChEBI" id="CHEBI:29105"/>
    </cofactor>
    <text evidence="12 13 14">Binds 1 zinc ion per monomer.</text>
</comment>
<protein>
    <recommendedName>
        <fullName evidence="12 13">DNA primase</fullName>
        <ecNumber evidence="12">2.7.7.101</ecNumber>
    </recommendedName>
</protein>
<evidence type="ECO:0000256" key="3">
    <source>
        <dbReference type="ARBA" id="ARBA00022679"/>
    </source>
</evidence>
<keyword evidence="8 12" id="KW-0862">Zinc</keyword>
<dbReference type="Gene3D" id="3.90.580.10">
    <property type="entry name" value="Zinc finger, CHC2-type domain"/>
    <property type="match status" value="1"/>
</dbReference>
<name>A0A5J6ZEJ4_9GAMM</name>
<dbReference type="GO" id="GO:0008270">
    <property type="term" value="F:zinc ion binding"/>
    <property type="evidence" value="ECO:0007669"/>
    <property type="project" value="UniProtKB-UniRule"/>
</dbReference>
<dbReference type="Pfam" id="PF10410">
    <property type="entry name" value="DnaB_bind"/>
    <property type="match status" value="1"/>
</dbReference>
<dbReference type="InterPro" id="IPR036977">
    <property type="entry name" value="DNA_primase_Znf_CHC2"/>
</dbReference>
<evidence type="ECO:0000256" key="14">
    <source>
        <dbReference type="PIRSR" id="PIRSR002811-1"/>
    </source>
</evidence>
<keyword evidence="5 12" id="KW-0235">DNA replication</keyword>